<dbReference type="FunFam" id="3.40.50.300:FF:000120">
    <property type="entry name" value="ATP-dependent chaperone ClpB"/>
    <property type="match status" value="1"/>
</dbReference>
<dbReference type="AlphaFoldDB" id="A0AB34JNW9"/>
<keyword evidence="4 6" id="KW-0067">ATP-binding</keyword>
<keyword evidence="3 6" id="KW-0547">Nucleotide-binding</keyword>
<dbReference type="InterPro" id="IPR019489">
    <property type="entry name" value="Clp_ATPase_C"/>
</dbReference>
<feature type="compositionally biased region" description="Acidic residues" evidence="8">
    <location>
        <begin position="845"/>
        <end position="855"/>
    </location>
</feature>
<dbReference type="GO" id="GO:0005524">
    <property type="term" value="F:ATP binding"/>
    <property type="evidence" value="ECO:0007669"/>
    <property type="project" value="UniProtKB-KW"/>
</dbReference>
<feature type="compositionally biased region" description="Low complexity" evidence="8">
    <location>
        <begin position="64"/>
        <end position="76"/>
    </location>
</feature>
<dbReference type="EMBL" id="JBGBPQ010000006">
    <property type="protein sequence ID" value="KAL1523160.1"/>
    <property type="molecule type" value="Genomic_DNA"/>
</dbReference>
<dbReference type="CDD" id="cd00009">
    <property type="entry name" value="AAA"/>
    <property type="match status" value="1"/>
</dbReference>
<evidence type="ECO:0000259" key="9">
    <source>
        <dbReference type="SMART" id="SM00382"/>
    </source>
</evidence>
<feature type="domain" description="AAA+ ATPase" evidence="9">
    <location>
        <begin position="150"/>
        <end position="295"/>
    </location>
</feature>
<dbReference type="PANTHER" id="PTHR11638">
    <property type="entry name" value="ATP-DEPENDENT CLP PROTEASE"/>
    <property type="match status" value="1"/>
</dbReference>
<dbReference type="FunFam" id="3.40.50.300:FF:000025">
    <property type="entry name" value="ATP-dependent Clp protease subunit"/>
    <property type="match status" value="1"/>
</dbReference>
<feature type="region of interest" description="Disordered" evidence="8">
    <location>
        <begin position="843"/>
        <end position="881"/>
    </location>
</feature>
<dbReference type="GO" id="GO:0034605">
    <property type="term" value="P:cellular response to heat"/>
    <property type="evidence" value="ECO:0007669"/>
    <property type="project" value="TreeGrafter"/>
</dbReference>
<dbReference type="Proteomes" id="UP001515480">
    <property type="component" value="Unassembled WGS sequence"/>
</dbReference>
<dbReference type="InterPro" id="IPR001270">
    <property type="entry name" value="ClpA/B"/>
</dbReference>
<organism evidence="11 12">
    <name type="scientific">Prymnesium parvum</name>
    <name type="common">Toxic golden alga</name>
    <dbReference type="NCBI Taxonomy" id="97485"/>
    <lineage>
        <taxon>Eukaryota</taxon>
        <taxon>Haptista</taxon>
        <taxon>Haptophyta</taxon>
        <taxon>Prymnesiophyceae</taxon>
        <taxon>Prymnesiales</taxon>
        <taxon>Prymnesiaceae</taxon>
        <taxon>Prymnesium</taxon>
    </lineage>
</organism>
<evidence type="ECO:0000256" key="6">
    <source>
        <dbReference type="RuleBase" id="RU004432"/>
    </source>
</evidence>
<sequence>MAVARLAAAASRPAAPAAALRCLTRTPSLPSRLLATATPSRACPALSSALHRHASSAAFLRPSASASSCPSRCLSSTSRAPGASGSTQRAIPSGGGANGGWVNPLARPKGESLKKYGTDLNELARAGRLDPVIGRDEEIRRMVQVLSRRRKNNPVLIGEPGVGKTAIVEGLAQRIVDKEVPDSMRDARVIALDVGALVAGAKYRGEFEERLKAVLADVSEAAGDVILFIDELHTVIGAGAADGAMDASNLLKPQLARGELSCVGATTLAEYRQIEKDAALARRFQPVIVPEPSIEASITIMRGLKEKYQAHHGVHITDSALIACVMQAHRYITERKLPDSAIDLLDEAAARLRMQQESKPEAIADLEREVLTMKIEFEALRKETDAASIARLAQLKAQLASRQAEVERRASAWGQERAALEKRKSARARLAEACALPDLHLCTHSPPTAPPARAELAIAERDGNLGRAGELTHAVLPRLEKELAQWEGATTADGESHVGGGLLGEQVTAHHIAEVVSRATGIPTDRLVAGEKHKLMQMEAALSKQVVGQPHALQVVSDAVRVARAGLQPAERPMGVFLFVGPTGVGKTQLCKALAQQLFDSEEAVTRLDMSEFSEQHSVSRLVGAPPGYVGYDEGGQLTEAVRRRPYAIVLFDEFEKAHRDVSTLLLQVMDEGQLTDSHGKRVDFRNTLLVLTSNLGAAQLAALPEGAPAEDARPQVNAEIAKAFAPEFVNRIDQIVLFNRLQRAQIAQIAALEVSKVGARLAEQGLHLRASRQAIGWIAEAGYEPAYGARPVRRAVRQHLLNPLARQLIHGQVGTDGATVLIGAQPSAAALTIRIMPKDSADAASEDEWWDTPDESAQGGAGGKTTSEPASKPTISSWFD</sequence>
<feature type="domain" description="Clp ATPase C-terminal" evidence="10">
    <location>
        <begin position="742"/>
        <end position="834"/>
    </location>
</feature>
<comment type="caution">
    <text evidence="11">The sequence shown here is derived from an EMBL/GenBank/DDBJ whole genome shotgun (WGS) entry which is preliminary data.</text>
</comment>
<keyword evidence="5 6" id="KW-0143">Chaperone</keyword>
<evidence type="ECO:0000256" key="4">
    <source>
        <dbReference type="ARBA" id="ARBA00022840"/>
    </source>
</evidence>
<dbReference type="Pfam" id="PF00004">
    <property type="entry name" value="AAA"/>
    <property type="match status" value="1"/>
</dbReference>
<dbReference type="PROSITE" id="PS00870">
    <property type="entry name" value="CLPAB_1"/>
    <property type="match status" value="1"/>
</dbReference>
<protein>
    <recommendedName>
        <fullName evidence="13">Clp R domain-containing protein</fullName>
    </recommendedName>
</protein>
<reference evidence="11 12" key="1">
    <citation type="journal article" date="2024" name="Science">
        <title>Giant polyketide synthase enzymes in the biosynthesis of giant marine polyether toxins.</title>
        <authorList>
            <person name="Fallon T.R."/>
            <person name="Shende V.V."/>
            <person name="Wierzbicki I.H."/>
            <person name="Pendleton A.L."/>
            <person name="Watervoot N.F."/>
            <person name="Auber R.P."/>
            <person name="Gonzalez D.J."/>
            <person name="Wisecaver J.H."/>
            <person name="Moore B.S."/>
        </authorList>
    </citation>
    <scope>NUCLEOTIDE SEQUENCE [LARGE SCALE GENOMIC DNA]</scope>
    <source>
        <strain evidence="11 12">12B1</strain>
    </source>
</reference>
<feature type="region of interest" description="Disordered" evidence="8">
    <location>
        <begin position="64"/>
        <end position="104"/>
    </location>
</feature>
<dbReference type="Pfam" id="PF10431">
    <property type="entry name" value="ClpB_D2-small"/>
    <property type="match status" value="1"/>
</dbReference>
<dbReference type="FunFam" id="3.40.50.300:FF:000010">
    <property type="entry name" value="Chaperone clpB 1, putative"/>
    <property type="match status" value="1"/>
</dbReference>
<keyword evidence="12" id="KW-1185">Reference proteome</keyword>
<dbReference type="InterPro" id="IPR028299">
    <property type="entry name" value="ClpA/B_CS2"/>
</dbReference>
<evidence type="ECO:0000256" key="2">
    <source>
        <dbReference type="ARBA" id="ARBA00022737"/>
    </source>
</evidence>
<feature type="domain" description="AAA+ ATPase" evidence="9">
    <location>
        <begin position="573"/>
        <end position="743"/>
    </location>
</feature>
<dbReference type="SMART" id="SM00382">
    <property type="entry name" value="AAA"/>
    <property type="match status" value="2"/>
</dbReference>
<dbReference type="InterPro" id="IPR041546">
    <property type="entry name" value="ClpA/ClpB_AAA_lid"/>
</dbReference>
<dbReference type="Gene3D" id="1.10.8.60">
    <property type="match status" value="1"/>
</dbReference>
<keyword evidence="7" id="KW-0175">Coiled coil</keyword>
<evidence type="ECO:0000256" key="8">
    <source>
        <dbReference type="SAM" id="MobiDB-lite"/>
    </source>
</evidence>
<evidence type="ECO:0000259" key="10">
    <source>
        <dbReference type="SMART" id="SM01086"/>
    </source>
</evidence>
<feature type="coiled-coil region" evidence="7">
    <location>
        <begin position="363"/>
        <end position="409"/>
    </location>
</feature>
<evidence type="ECO:0000313" key="11">
    <source>
        <dbReference type="EMBL" id="KAL1523160.1"/>
    </source>
</evidence>
<feature type="compositionally biased region" description="Polar residues" evidence="8">
    <location>
        <begin position="865"/>
        <end position="881"/>
    </location>
</feature>
<dbReference type="InterPro" id="IPR050130">
    <property type="entry name" value="ClpA_ClpB"/>
</dbReference>
<dbReference type="SUPFAM" id="SSF52540">
    <property type="entry name" value="P-loop containing nucleoside triphosphate hydrolases"/>
    <property type="match status" value="2"/>
</dbReference>
<dbReference type="Pfam" id="PF17871">
    <property type="entry name" value="AAA_lid_9"/>
    <property type="match status" value="1"/>
</dbReference>
<dbReference type="PROSITE" id="PS00871">
    <property type="entry name" value="CLPAB_2"/>
    <property type="match status" value="1"/>
</dbReference>
<dbReference type="Pfam" id="PF07724">
    <property type="entry name" value="AAA_2"/>
    <property type="match status" value="1"/>
</dbReference>
<accession>A0AB34JNW9</accession>
<dbReference type="PANTHER" id="PTHR11638:SF176">
    <property type="entry name" value="HEAT SHOCK PROTEIN 78, MITOCHONDRIAL"/>
    <property type="match status" value="1"/>
</dbReference>
<evidence type="ECO:0000256" key="3">
    <source>
        <dbReference type="ARBA" id="ARBA00022741"/>
    </source>
</evidence>
<dbReference type="InterPro" id="IPR003593">
    <property type="entry name" value="AAA+_ATPase"/>
</dbReference>
<dbReference type="InterPro" id="IPR018368">
    <property type="entry name" value="ClpA/B_CS1"/>
</dbReference>
<gene>
    <name evidence="11" type="ORF">AB1Y20_018115</name>
</gene>
<dbReference type="InterPro" id="IPR003959">
    <property type="entry name" value="ATPase_AAA_core"/>
</dbReference>
<evidence type="ECO:0000313" key="12">
    <source>
        <dbReference type="Proteomes" id="UP001515480"/>
    </source>
</evidence>
<evidence type="ECO:0000256" key="7">
    <source>
        <dbReference type="SAM" id="Coils"/>
    </source>
</evidence>
<evidence type="ECO:0008006" key="13">
    <source>
        <dbReference type="Google" id="ProtNLM"/>
    </source>
</evidence>
<comment type="similarity">
    <text evidence="1 6">Belongs to the ClpA/ClpB family.</text>
</comment>
<dbReference type="GO" id="GO:0016887">
    <property type="term" value="F:ATP hydrolysis activity"/>
    <property type="evidence" value="ECO:0007669"/>
    <property type="project" value="InterPro"/>
</dbReference>
<dbReference type="GO" id="GO:0005737">
    <property type="term" value="C:cytoplasm"/>
    <property type="evidence" value="ECO:0007669"/>
    <property type="project" value="TreeGrafter"/>
</dbReference>
<keyword evidence="2" id="KW-0677">Repeat</keyword>
<dbReference type="InterPro" id="IPR027417">
    <property type="entry name" value="P-loop_NTPase"/>
</dbReference>
<evidence type="ECO:0000256" key="1">
    <source>
        <dbReference type="ARBA" id="ARBA00008675"/>
    </source>
</evidence>
<dbReference type="CDD" id="cd19499">
    <property type="entry name" value="RecA-like_ClpB_Hsp104-like"/>
    <property type="match status" value="1"/>
</dbReference>
<name>A0AB34JNW9_PRYPA</name>
<dbReference type="PRINTS" id="PR00300">
    <property type="entry name" value="CLPPROTEASEA"/>
</dbReference>
<dbReference type="Gene3D" id="3.40.50.300">
    <property type="entry name" value="P-loop containing nucleotide triphosphate hydrolases"/>
    <property type="match status" value="3"/>
</dbReference>
<evidence type="ECO:0000256" key="5">
    <source>
        <dbReference type="ARBA" id="ARBA00023186"/>
    </source>
</evidence>
<proteinExistence type="inferred from homology"/>
<dbReference type="SMART" id="SM01086">
    <property type="entry name" value="ClpB_D2-small"/>
    <property type="match status" value="1"/>
</dbReference>